<name>A0A0A1UMT5_9HYPO</name>
<dbReference type="SUPFAM" id="SSF57701">
    <property type="entry name" value="Zn2/Cys6 DNA-binding domain"/>
    <property type="match status" value="1"/>
</dbReference>
<evidence type="ECO:0000256" key="6">
    <source>
        <dbReference type="SAM" id="MobiDB-lite"/>
    </source>
</evidence>
<evidence type="ECO:0000256" key="1">
    <source>
        <dbReference type="ARBA" id="ARBA00004123"/>
    </source>
</evidence>
<evidence type="ECO:0000313" key="8">
    <source>
        <dbReference type="EMBL" id="EXU96028.1"/>
    </source>
</evidence>
<evidence type="ECO:0000313" key="9">
    <source>
        <dbReference type="Proteomes" id="UP000030151"/>
    </source>
</evidence>
<organism evidence="8 9">
    <name type="scientific">Metarhizium robertsii</name>
    <dbReference type="NCBI Taxonomy" id="568076"/>
    <lineage>
        <taxon>Eukaryota</taxon>
        <taxon>Fungi</taxon>
        <taxon>Dikarya</taxon>
        <taxon>Ascomycota</taxon>
        <taxon>Pezizomycotina</taxon>
        <taxon>Sordariomycetes</taxon>
        <taxon>Hypocreomycetidae</taxon>
        <taxon>Hypocreales</taxon>
        <taxon>Clavicipitaceae</taxon>
        <taxon>Metarhizium</taxon>
    </lineage>
</organism>
<keyword evidence="2" id="KW-0479">Metal-binding</keyword>
<feature type="region of interest" description="Disordered" evidence="6">
    <location>
        <begin position="345"/>
        <end position="396"/>
    </location>
</feature>
<evidence type="ECO:0000256" key="5">
    <source>
        <dbReference type="ARBA" id="ARBA00023242"/>
    </source>
</evidence>
<feature type="compositionally biased region" description="Basic and acidic residues" evidence="6">
    <location>
        <begin position="161"/>
        <end position="175"/>
    </location>
</feature>
<feature type="domain" description="Zn(2)-C6 fungal-type" evidence="7">
    <location>
        <begin position="313"/>
        <end position="343"/>
    </location>
</feature>
<comment type="caution">
    <text evidence="8">The sequence shown here is derived from an EMBL/GenBank/DDBJ whole genome shotgun (WGS) entry which is preliminary data.</text>
</comment>
<dbReference type="CDD" id="cd00067">
    <property type="entry name" value="GAL4"/>
    <property type="match status" value="1"/>
</dbReference>
<dbReference type="AlphaFoldDB" id="A0A0A1UMT5"/>
<dbReference type="Gene3D" id="4.10.240.10">
    <property type="entry name" value="Zn(2)-C6 fungal-type DNA-binding domain"/>
    <property type="match status" value="1"/>
</dbReference>
<gene>
    <name evidence="8" type="ORF">X797_010922</name>
</gene>
<keyword evidence="3" id="KW-0805">Transcription regulation</keyword>
<feature type="compositionally biased region" description="Polar residues" evidence="6">
    <location>
        <begin position="371"/>
        <end position="388"/>
    </location>
</feature>
<dbReference type="GO" id="GO:0003677">
    <property type="term" value="F:DNA binding"/>
    <property type="evidence" value="ECO:0007669"/>
    <property type="project" value="InterPro"/>
</dbReference>
<dbReference type="GO" id="GO:0000981">
    <property type="term" value="F:DNA-binding transcription factor activity, RNA polymerase II-specific"/>
    <property type="evidence" value="ECO:0007669"/>
    <property type="project" value="InterPro"/>
</dbReference>
<dbReference type="SMART" id="SM00066">
    <property type="entry name" value="GAL4"/>
    <property type="match status" value="1"/>
</dbReference>
<dbReference type="InterPro" id="IPR050815">
    <property type="entry name" value="TF_fung"/>
</dbReference>
<dbReference type="CDD" id="cd12148">
    <property type="entry name" value="fungal_TF_MHR"/>
    <property type="match status" value="1"/>
</dbReference>
<feature type="compositionally biased region" description="Polar residues" evidence="6">
    <location>
        <begin position="196"/>
        <end position="229"/>
    </location>
</feature>
<accession>A0A0A1UMT5</accession>
<feature type="compositionally biased region" description="Basic and acidic residues" evidence="6">
    <location>
        <begin position="54"/>
        <end position="63"/>
    </location>
</feature>
<dbReference type="EMBL" id="JELW01000057">
    <property type="protein sequence ID" value="EXU96028.1"/>
    <property type="molecule type" value="Genomic_DNA"/>
</dbReference>
<feature type="non-terminal residue" evidence="8">
    <location>
        <position position="602"/>
    </location>
</feature>
<feature type="region of interest" description="Disordered" evidence="6">
    <location>
        <begin position="38"/>
        <end position="93"/>
    </location>
</feature>
<feature type="compositionally biased region" description="Low complexity" evidence="6">
    <location>
        <begin position="64"/>
        <end position="93"/>
    </location>
</feature>
<sequence>MSNFANRSFPCTRKAQSSSETHRLMEILRPDSSLIRFSQDLEKATNTDASTAAGEKDASRARSESSNQVSSLQQLPSLHSLFGPPSSIHSLHSPPKREILHLAQSPLDRFRISPSVGNKSTPYFPPTASPPVSQPRGTYDSRLDAHSLARYSEPQSPKYYEQQRSKSDSRAKCESSKWSAHQHVSRYEHFLGSRDPTFQSLDSRARTQLSTSKDSSRDYSGQRATQPCSNGPPTPEGSAASEGAPTKGSLGPRIWTGTHFLPRFVRAADVPGEGMCYFYDDGSHCKTVIDGEVVNANWGVTKAGKPRKRLAIACITCREKKIKCDPDYPRCVQCEKFGRICKFKNAPRGGRNTSPSTPPAELDDKRKMVGSSRQNDGRLSTNGPTSPVSPRVVLQQPSPETGYCNKRLKIGSDAYATNGEPSVATTQPMDHSKAWRTDPYVSNPQSISTVLSQFFGHIDNAMVIRFLPEDIFKSWVATSAHQKSPDDMMLLYSVLAIGVVLSGGPRDTAFEYAQVAHYAHKSSTTPSLHLVQSRILLALYNVAASRFSKANELISYATAIGAYLQLNEEIDRSKDADLAVYPFDMTRKCYAETRRRTLWSLF</sequence>
<keyword evidence="5" id="KW-0539">Nucleus</keyword>
<proteinExistence type="predicted"/>
<dbReference type="PANTHER" id="PTHR47338:SF11">
    <property type="entry name" value="ZN(II)2CYS6 TRANSCRIPTION FACTOR (EUROFUNG)"/>
    <property type="match status" value="1"/>
</dbReference>
<dbReference type="InterPro" id="IPR036864">
    <property type="entry name" value="Zn2-C6_fun-type_DNA-bd_sf"/>
</dbReference>
<dbReference type="Pfam" id="PF00172">
    <property type="entry name" value="Zn_clus"/>
    <property type="match status" value="1"/>
</dbReference>
<dbReference type="InterPro" id="IPR007219">
    <property type="entry name" value="XnlR_reg_dom"/>
</dbReference>
<evidence type="ECO:0000256" key="4">
    <source>
        <dbReference type="ARBA" id="ARBA00023163"/>
    </source>
</evidence>
<comment type="subcellular location">
    <subcellularLocation>
        <location evidence="1">Nucleus</location>
    </subcellularLocation>
</comment>
<feature type="region of interest" description="Disordered" evidence="6">
    <location>
        <begin position="195"/>
        <end position="252"/>
    </location>
</feature>
<feature type="compositionally biased region" description="Pro residues" evidence="6">
    <location>
        <begin position="123"/>
        <end position="133"/>
    </location>
</feature>
<dbReference type="GO" id="GO:0008270">
    <property type="term" value="F:zinc ion binding"/>
    <property type="evidence" value="ECO:0007669"/>
    <property type="project" value="InterPro"/>
</dbReference>
<keyword evidence="4" id="KW-0804">Transcription</keyword>
<dbReference type="PANTHER" id="PTHR47338">
    <property type="entry name" value="ZN(II)2CYS6 TRANSCRIPTION FACTOR (EUROFUNG)-RELATED"/>
    <property type="match status" value="1"/>
</dbReference>
<dbReference type="HOGENOM" id="CLU_031855_0_0_1"/>
<dbReference type="Pfam" id="PF04082">
    <property type="entry name" value="Fungal_trans"/>
    <property type="match status" value="1"/>
</dbReference>
<dbReference type="GO" id="GO:0006351">
    <property type="term" value="P:DNA-templated transcription"/>
    <property type="evidence" value="ECO:0007669"/>
    <property type="project" value="InterPro"/>
</dbReference>
<dbReference type="PROSITE" id="PS00463">
    <property type="entry name" value="ZN2_CY6_FUNGAL_1"/>
    <property type="match status" value="1"/>
</dbReference>
<evidence type="ECO:0000256" key="3">
    <source>
        <dbReference type="ARBA" id="ARBA00023015"/>
    </source>
</evidence>
<reference evidence="8 9" key="1">
    <citation type="submission" date="2014-02" db="EMBL/GenBank/DDBJ databases">
        <title>The genome sequence of the entomopathogenic fungus Metarhizium robertsii ARSEF 2575.</title>
        <authorList>
            <person name="Giuliano Garisto Donzelli B."/>
            <person name="Roe B.A."/>
            <person name="Macmil S.L."/>
            <person name="Krasnoff S.B."/>
            <person name="Gibson D.M."/>
        </authorList>
    </citation>
    <scope>NUCLEOTIDE SEQUENCE [LARGE SCALE GENOMIC DNA]</scope>
    <source>
        <strain evidence="8 9">ARSEF 2575</strain>
    </source>
</reference>
<evidence type="ECO:0000259" key="7">
    <source>
        <dbReference type="PROSITE" id="PS50048"/>
    </source>
</evidence>
<dbReference type="PROSITE" id="PS50048">
    <property type="entry name" value="ZN2_CY6_FUNGAL_2"/>
    <property type="match status" value="1"/>
</dbReference>
<dbReference type="GO" id="GO:0005634">
    <property type="term" value="C:nucleus"/>
    <property type="evidence" value="ECO:0007669"/>
    <property type="project" value="UniProtKB-SubCell"/>
</dbReference>
<feature type="region of interest" description="Disordered" evidence="6">
    <location>
        <begin position="1"/>
        <end position="22"/>
    </location>
</feature>
<evidence type="ECO:0000256" key="2">
    <source>
        <dbReference type="ARBA" id="ARBA00022723"/>
    </source>
</evidence>
<dbReference type="Proteomes" id="UP000030151">
    <property type="component" value="Unassembled WGS sequence"/>
</dbReference>
<feature type="region of interest" description="Disordered" evidence="6">
    <location>
        <begin position="111"/>
        <end position="176"/>
    </location>
</feature>
<protein>
    <submittedName>
        <fullName evidence="8">Zn(2)-Cys(6) zinc finger domain protein</fullName>
    </submittedName>
</protein>
<dbReference type="InterPro" id="IPR001138">
    <property type="entry name" value="Zn2Cys6_DnaBD"/>
</dbReference>